<keyword evidence="3" id="KW-1185">Reference proteome</keyword>
<keyword evidence="1" id="KW-0732">Signal</keyword>
<dbReference type="Proteomes" id="UP000028045">
    <property type="component" value="Unassembled WGS sequence"/>
</dbReference>
<sequence length="410" mass="46424">MRNGLLPGLLFLSGAAAWETMAVAPLEVFKHSGYHHHSPSCSSTVRLGEWSPDPSTFFFPHTGGHGHSWDLCKDGYHCSPHDAIGKAYFTFKDGQFVVELVNNYGFPFEDVKVHIQTGHPPHSKSPKYSLKNGYCRAGDYHHGHYYPHHSGRHHGPVKCHVPYHEMLHDGPHKNVCPLEGKGSWILYIQIEAVISGHWGHEKIKVYNRGIKDDICWFSLSYCCSQCKKPEYKHLPKAPKEEDCKGAELIVYGTGRHSQPLYELGWRSHPETCREHSGHYHRASCEELEASIGGVLEIGHKAFADFQIELIKEGDEAEILVSVRIRNEERKYVITEVKIFVDCDGGEDKHYGHNICAADTYQNVLVRESGVRDALLSIDDEFQCSGDYFIAVFVRVCVADKVNTCGYHRIR</sequence>
<dbReference type="OrthoDB" id="5119629at2759"/>
<dbReference type="HOGENOM" id="CLU_671162_0_0_1"/>
<evidence type="ECO:0000313" key="3">
    <source>
        <dbReference type="Proteomes" id="UP000028045"/>
    </source>
</evidence>
<reference evidence="2 3" key="1">
    <citation type="journal article" date="2014" name="BMC Genomics">
        <title>Comparative genome sequencing reveals chemotype-specific gene clusters in the toxigenic black mold Stachybotrys.</title>
        <authorList>
            <person name="Semeiks J."/>
            <person name="Borek D."/>
            <person name="Otwinowski Z."/>
            <person name="Grishin N.V."/>
        </authorList>
    </citation>
    <scope>NUCLEOTIDE SEQUENCE [LARGE SCALE GENOMIC DNA]</scope>
    <source>
        <strain evidence="3">CBS 109288 / IBT 7711</strain>
    </source>
</reference>
<accession>A0A084AWQ1</accession>
<gene>
    <name evidence="2" type="ORF">S7711_03211</name>
</gene>
<feature type="signal peptide" evidence="1">
    <location>
        <begin position="1"/>
        <end position="17"/>
    </location>
</feature>
<name>A0A084AWQ1_STACB</name>
<feature type="chain" id="PRO_5001771142" evidence="1">
    <location>
        <begin position="18"/>
        <end position="410"/>
    </location>
</feature>
<evidence type="ECO:0000313" key="2">
    <source>
        <dbReference type="EMBL" id="KEY69730.1"/>
    </source>
</evidence>
<proteinExistence type="predicted"/>
<evidence type="ECO:0000256" key="1">
    <source>
        <dbReference type="SAM" id="SignalP"/>
    </source>
</evidence>
<organism evidence="2 3">
    <name type="scientific">Stachybotrys chartarum (strain CBS 109288 / IBT 7711)</name>
    <name type="common">Toxic black mold</name>
    <name type="synonym">Stilbospora chartarum</name>
    <dbReference type="NCBI Taxonomy" id="1280523"/>
    <lineage>
        <taxon>Eukaryota</taxon>
        <taxon>Fungi</taxon>
        <taxon>Dikarya</taxon>
        <taxon>Ascomycota</taxon>
        <taxon>Pezizomycotina</taxon>
        <taxon>Sordariomycetes</taxon>
        <taxon>Hypocreomycetidae</taxon>
        <taxon>Hypocreales</taxon>
        <taxon>Stachybotryaceae</taxon>
        <taxon>Stachybotrys</taxon>
    </lineage>
</organism>
<dbReference type="EMBL" id="KL648516">
    <property type="protein sequence ID" value="KEY69730.1"/>
    <property type="molecule type" value="Genomic_DNA"/>
</dbReference>
<protein>
    <submittedName>
        <fullName evidence="2">Uncharacterized protein</fullName>
    </submittedName>
</protein>
<dbReference type="AlphaFoldDB" id="A0A084AWQ1"/>